<keyword evidence="2" id="KW-0805">Transcription regulation</keyword>
<evidence type="ECO:0000256" key="2">
    <source>
        <dbReference type="ARBA" id="ARBA00023015"/>
    </source>
</evidence>
<dbReference type="GO" id="GO:0005634">
    <property type="term" value="C:nucleus"/>
    <property type="evidence" value="ECO:0007669"/>
    <property type="project" value="UniProtKB-SubCell"/>
</dbReference>
<dbReference type="PANTHER" id="PTHR31845:SF10">
    <property type="entry name" value="ZN(II)2CYS6 TRANSCRIPTION FACTOR (EUROFUNG)"/>
    <property type="match status" value="1"/>
</dbReference>
<dbReference type="Proteomes" id="UP000800200">
    <property type="component" value="Unassembled WGS sequence"/>
</dbReference>
<proteinExistence type="predicted"/>
<evidence type="ECO:0000313" key="8">
    <source>
        <dbReference type="EMBL" id="KAF2175720.1"/>
    </source>
</evidence>
<dbReference type="EMBL" id="ML994726">
    <property type="protein sequence ID" value="KAF2175720.1"/>
    <property type="molecule type" value="Genomic_DNA"/>
</dbReference>
<feature type="compositionally biased region" description="Low complexity" evidence="6">
    <location>
        <begin position="86"/>
        <end position="98"/>
    </location>
</feature>
<dbReference type="PROSITE" id="PS50048">
    <property type="entry name" value="ZN2_CY6_FUNGAL_2"/>
    <property type="match status" value="1"/>
</dbReference>
<feature type="domain" description="Zn(2)-C6 fungal-type" evidence="7">
    <location>
        <begin position="12"/>
        <end position="45"/>
    </location>
</feature>
<evidence type="ECO:0000256" key="6">
    <source>
        <dbReference type="SAM" id="MobiDB-lite"/>
    </source>
</evidence>
<reference evidence="8" key="1">
    <citation type="journal article" date="2020" name="Stud. Mycol.">
        <title>101 Dothideomycetes genomes: a test case for predicting lifestyles and emergence of pathogens.</title>
        <authorList>
            <person name="Haridas S."/>
            <person name="Albert R."/>
            <person name="Binder M."/>
            <person name="Bloem J."/>
            <person name="Labutti K."/>
            <person name="Salamov A."/>
            <person name="Andreopoulos B."/>
            <person name="Baker S."/>
            <person name="Barry K."/>
            <person name="Bills G."/>
            <person name="Bluhm B."/>
            <person name="Cannon C."/>
            <person name="Castanera R."/>
            <person name="Culley D."/>
            <person name="Daum C."/>
            <person name="Ezra D."/>
            <person name="Gonzalez J."/>
            <person name="Henrissat B."/>
            <person name="Kuo A."/>
            <person name="Liang C."/>
            <person name="Lipzen A."/>
            <person name="Lutzoni F."/>
            <person name="Magnuson J."/>
            <person name="Mondo S."/>
            <person name="Nolan M."/>
            <person name="Ohm R."/>
            <person name="Pangilinan J."/>
            <person name="Park H.-J."/>
            <person name="Ramirez L."/>
            <person name="Alfaro M."/>
            <person name="Sun H."/>
            <person name="Tritt A."/>
            <person name="Yoshinaga Y."/>
            <person name="Zwiers L.-H."/>
            <person name="Turgeon B."/>
            <person name="Goodwin S."/>
            <person name="Spatafora J."/>
            <person name="Crous P."/>
            <person name="Grigoriev I."/>
        </authorList>
    </citation>
    <scope>NUCLEOTIDE SEQUENCE</scope>
    <source>
        <strain evidence="8">CBS 207.26</strain>
    </source>
</reference>
<accession>A0A6A6DCN2</accession>
<dbReference type="InterPro" id="IPR001138">
    <property type="entry name" value="Zn2Cys6_DnaBD"/>
</dbReference>
<keyword evidence="3" id="KW-0238">DNA-binding</keyword>
<evidence type="ECO:0000259" key="7">
    <source>
        <dbReference type="PROSITE" id="PS50048"/>
    </source>
</evidence>
<evidence type="ECO:0000313" key="9">
    <source>
        <dbReference type="Proteomes" id="UP000800200"/>
    </source>
</evidence>
<dbReference type="SUPFAM" id="SSF57701">
    <property type="entry name" value="Zn2/Cys6 DNA-binding domain"/>
    <property type="match status" value="1"/>
</dbReference>
<evidence type="ECO:0000256" key="1">
    <source>
        <dbReference type="ARBA" id="ARBA00004123"/>
    </source>
</evidence>
<keyword evidence="5" id="KW-0539">Nucleus</keyword>
<evidence type="ECO:0000256" key="4">
    <source>
        <dbReference type="ARBA" id="ARBA00023163"/>
    </source>
</evidence>
<keyword evidence="4" id="KW-0804">Transcription</keyword>
<comment type="subcellular location">
    <subcellularLocation>
        <location evidence="1">Nucleus</location>
    </subcellularLocation>
</comment>
<dbReference type="CDD" id="cd12148">
    <property type="entry name" value="fungal_TF_MHR"/>
    <property type="match status" value="1"/>
</dbReference>
<dbReference type="AlphaFoldDB" id="A0A6A6DCN2"/>
<dbReference type="PROSITE" id="PS00463">
    <property type="entry name" value="ZN2_CY6_FUNGAL_1"/>
    <property type="match status" value="1"/>
</dbReference>
<dbReference type="OrthoDB" id="5226580at2759"/>
<dbReference type="InterPro" id="IPR051089">
    <property type="entry name" value="prtT"/>
</dbReference>
<dbReference type="PANTHER" id="PTHR31845">
    <property type="entry name" value="FINGER DOMAIN PROTEIN, PUTATIVE-RELATED"/>
    <property type="match status" value="1"/>
</dbReference>
<dbReference type="GO" id="GO:0000976">
    <property type="term" value="F:transcription cis-regulatory region binding"/>
    <property type="evidence" value="ECO:0007669"/>
    <property type="project" value="TreeGrafter"/>
</dbReference>
<evidence type="ECO:0000256" key="5">
    <source>
        <dbReference type="ARBA" id="ARBA00023242"/>
    </source>
</evidence>
<dbReference type="CDD" id="cd00067">
    <property type="entry name" value="GAL4"/>
    <property type="match status" value="1"/>
</dbReference>
<gene>
    <name evidence="8" type="ORF">K469DRAFT_701519</name>
</gene>
<sequence>MSTKHTMKKRKACQACTHAKAKCSPFENRSDLCYRCQRLNKQCMFENAAVRKGRPKQRSRVKQLEERVESLVNLLTANGQSAEVLTSLTTSNGSTNDTSVDEREETASSEVLSSGPDTPGVHSNDDAAGFDAIVAGLLSHERAGRLLNTFRNSFAWTFPFVIIPKSATVDSLRRDTPFLFLSIMAVMTYETPSVQHILGDEFKAQIASRIICQSQKSLEILQGLLVHAAWYHCFFRIRSQQLAIILQLCVAMIQDLGLSKNPKDKTRNLSLAEGKPQRSANEKRAFLGTYYLLSAFAQAWRKRTMMNYTKYMEQCCRSFADEPVVPTDMLVWPFIHLSELMCRVNNFFSYDDIENAEARGEIELDMSMNNFRSELERIRDAVPTTVKQNTTLTLQIYLLQMWIHESSLHCSLWSHHPLPSPHKTYSSLSTLRIRTLYLSLNAMKAYLNSLLETPQDALYHFAFQAWSGWFYASILACKLVFLQENEPLSPRHSHSVQQTPGLLPEYFGPGAPHDFYSLGGDVESRNMWDPVSVVIETGAQHLFNLLLEKLKFTMDDPGNNKDGDRDPLFGIACVQRMFLAGFERRLKKWSEKNCNSHPSPRTTDGGGMSAREAAMSHEDQVAAGWNVTGPLPDPMNFGTLQLRSENRFDYTLLGSFGQQNTSEDWMWNMMMEDFTMPAM</sequence>
<dbReference type="GO" id="GO:0000981">
    <property type="term" value="F:DNA-binding transcription factor activity, RNA polymerase II-specific"/>
    <property type="evidence" value="ECO:0007669"/>
    <property type="project" value="InterPro"/>
</dbReference>
<protein>
    <recommendedName>
        <fullName evidence="7">Zn(2)-C6 fungal-type domain-containing protein</fullName>
    </recommendedName>
</protein>
<keyword evidence="9" id="KW-1185">Reference proteome</keyword>
<dbReference type="GO" id="GO:0008270">
    <property type="term" value="F:zinc ion binding"/>
    <property type="evidence" value="ECO:0007669"/>
    <property type="project" value="InterPro"/>
</dbReference>
<dbReference type="InterPro" id="IPR036864">
    <property type="entry name" value="Zn2-C6_fun-type_DNA-bd_sf"/>
</dbReference>
<name>A0A6A6DCN2_9PEZI</name>
<dbReference type="Gene3D" id="4.10.240.10">
    <property type="entry name" value="Zn(2)-C6 fungal-type DNA-binding domain"/>
    <property type="match status" value="1"/>
</dbReference>
<evidence type="ECO:0000256" key="3">
    <source>
        <dbReference type="ARBA" id="ARBA00023125"/>
    </source>
</evidence>
<organism evidence="8 9">
    <name type="scientific">Zopfia rhizophila CBS 207.26</name>
    <dbReference type="NCBI Taxonomy" id="1314779"/>
    <lineage>
        <taxon>Eukaryota</taxon>
        <taxon>Fungi</taxon>
        <taxon>Dikarya</taxon>
        <taxon>Ascomycota</taxon>
        <taxon>Pezizomycotina</taxon>
        <taxon>Dothideomycetes</taxon>
        <taxon>Dothideomycetes incertae sedis</taxon>
        <taxon>Zopfiaceae</taxon>
        <taxon>Zopfia</taxon>
    </lineage>
</organism>
<feature type="region of interest" description="Disordered" evidence="6">
    <location>
        <begin position="86"/>
        <end position="121"/>
    </location>
</feature>
<dbReference type="SMART" id="SM00066">
    <property type="entry name" value="GAL4"/>
    <property type="match status" value="1"/>
</dbReference>